<dbReference type="SUPFAM" id="SSF52540">
    <property type="entry name" value="P-loop containing nucleoside triphosphate hydrolases"/>
    <property type="match status" value="1"/>
</dbReference>
<proteinExistence type="predicted"/>
<evidence type="ECO:0000313" key="3">
    <source>
        <dbReference type="Proteomes" id="UP000033772"/>
    </source>
</evidence>
<organism evidence="2 3">
    <name type="scientific">Nocardioides luteus</name>
    <dbReference type="NCBI Taxonomy" id="1844"/>
    <lineage>
        <taxon>Bacteria</taxon>
        <taxon>Bacillati</taxon>
        <taxon>Actinomycetota</taxon>
        <taxon>Actinomycetes</taxon>
        <taxon>Propionibacteriales</taxon>
        <taxon>Nocardioidaceae</taxon>
        <taxon>Nocardioides</taxon>
    </lineage>
</organism>
<sequence length="907" mass="99515">MRRPRTERAYGPGFEKPKPGRKSVFGRGGDDSKGVHEPRGDKWALEEVRGHLTFTGDRIIAWYLAEPQTWSFRAHSDLEALITDQASQLADLVGNTIHGRVTTRPYPVRHWAHAAFANAPDPQPGFEEMMARNQAHMAAHSQADKLVYYGVDLGRRDATVRTLAKFSASAAEREMAAISERLDTVNRVMSRPGFSARPAVGHDMEWMIARSLSLGAKIPVPEPGEAQQNFLDTDDMAEWFESVAWSAEPLAPTVQVTSSIGGRQETSHVCVLTVSRIGDIEVPETHAPWMAKTDALGFPVEWSFRVEPRSPEDVSREMASLTRRIDGQVSHWSEDHGKRPPKQLSRQAGRAADVEDEMRSEFTGLSTRTRGWYRIAVTGRTEAEALDKAQKVVDLYRPQIKITRQLGQYHLAREFVPGEPLASTAHARKFPVLKVAAGLPAVTAEVGDKRGFYLGETSAMASRAVLMDPWYLTEVMEQAGLIPLVGTPGSGKSTLMGVVIYMSILSGIHGVAMDPAGRLQRLMALPEIGGGLFNGQQVPARARSVDVLGGRPGSLSPYAVVPDPNPELIRAEAMSDHEFAERLHRERSAAVQQRRDLTVSVLRSCLPVGLANNEEVLKRIRARVMEAQADRGADTSTIVKMLFEGDGGDQEIARELAAARERELGRLFFGNDFLQSDAELKGTPFTFYNLKGLNTPPEHVPREEWSAEEQMARPIMTLAAWSALHLIYRSDPNERKLFALDEAHEVTQASGGTGRALVHKLSSDSRKNNCAALVSTQNASAILGSDINNFVGAAFVGRTQDETAQRDALKLLGKPEGLGYESILARLSPRTRRGDEQLGYREFIYRDGLGGDTGHGGMEIIKVTLNHHPGLQEALNTTADPTRRVSRAIGGQPADPSETDRSGDGIG</sequence>
<reference evidence="2" key="1">
    <citation type="submission" date="2016-10" db="EMBL/GenBank/DDBJ databases">
        <title>Draft Genome Sequence of Nocardioides luteus Strain BAFB, an Alkane-Degrading Bacterium Isolated from JP-7 Polluted Soil.</title>
        <authorList>
            <person name="Brown L."/>
            <person name="Ruiz O.N."/>
            <person name="Gunasekera T."/>
        </authorList>
    </citation>
    <scope>NUCLEOTIDE SEQUENCE [LARGE SCALE GENOMIC DNA]</scope>
    <source>
        <strain evidence="2">BAFB</strain>
    </source>
</reference>
<dbReference type="Proteomes" id="UP000033772">
    <property type="component" value="Unassembled WGS sequence"/>
</dbReference>
<dbReference type="STRING" id="1844.UG56_024230"/>
<feature type="region of interest" description="Disordered" evidence="1">
    <location>
        <begin position="328"/>
        <end position="358"/>
    </location>
</feature>
<feature type="compositionally biased region" description="Basic and acidic residues" evidence="1">
    <location>
        <begin position="28"/>
        <end position="38"/>
    </location>
</feature>
<gene>
    <name evidence="2" type="ORF">UG56_024230</name>
</gene>
<accession>A0A1J4MXR8</accession>
<dbReference type="EMBL" id="JZDQ02000045">
    <property type="protein sequence ID" value="OIJ24132.1"/>
    <property type="molecule type" value="Genomic_DNA"/>
</dbReference>
<dbReference type="InterPro" id="IPR027417">
    <property type="entry name" value="P-loop_NTPase"/>
</dbReference>
<evidence type="ECO:0000256" key="1">
    <source>
        <dbReference type="SAM" id="MobiDB-lite"/>
    </source>
</evidence>
<feature type="region of interest" description="Disordered" evidence="1">
    <location>
        <begin position="876"/>
        <end position="907"/>
    </location>
</feature>
<keyword evidence="3" id="KW-1185">Reference proteome</keyword>
<name>A0A1J4MXR8_9ACTN</name>
<protein>
    <recommendedName>
        <fullName evidence="4">ATPase</fullName>
    </recommendedName>
</protein>
<evidence type="ECO:0008006" key="4">
    <source>
        <dbReference type="Google" id="ProtNLM"/>
    </source>
</evidence>
<feature type="region of interest" description="Disordered" evidence="1">
    <location>
        <begin position="1"/>
        <end position="38"/>
    </location>
</feature>
<comment type="caution">
    <text evidence="2">The sequence shown here is derived from an EMBL/GenBank/DDBJ whole genome shotgun (WGS) entry which is preliminary data.</text>
</comment>
<dbReference type="Pfam" id="PF12846">
    <property type="entry name" value="AAA_10"/>
    <property type="match status" value="1"/>
</dbReference>
<feature type="compositionally biased region" description="Basic and acidic residues" evidence="1">
    <location>
        <begin position="898"/>
        <end position="907"/>
    </location>
</feature>
<dbReference type="OrthoDB" id="3885223at2"/>
<dbReference type="RefSeq" id="WP_045551170.1">
    <property type="nucleotide sequence ID" value="NZ_JZDQ02000045.1"/>
</dbReference>
<dbReference type="Gene3D" id="3.40.50.300">
    <property type="entry name" value="P-loop containing nucleotide triphosphate hydrolases"/>
    <property type="match status" value="2"/>
</dbReference>
<evidence type="ECO:0000313" key="2">
    <source>
        <dbReference type="EMBL" id="OIJ24132.1"/>
    </source>
</evidence>
<dbReference type="AlphaFoldDB" id="A0A1J4MXR8"/>